<organism evidence="2 3">
    <name type="scientific">Gigaspora margarita</name>
    <dbReference type="NCBI Taxonomy" id="4874"/>
    <lineage>
        <taxon>Eukaryota</taxon>
        <taxon>Fungi</taxon>
        <taxon>Fungi incertae sedis</taxon>
        <taxon>Mucoromycota</taxon>
        <taxon>Glomeromycotina</taxon>
        <taxon>Glomeromycetes</taxon>
        <taxon>Diversisporales</taxon>
        <taxon>Gigasporaceae</taxon>
        <taxon>Gigaspora</taxon>
    </lineage>
</organism>
<feature type="coiled-coil region" evidence="1">
    <location>
        <begin position="48"/>
        <end position="79"/>
    </location>
</feature>
<keyword evidence="3" id="KW-1185">Reference proteome</keyword>
<keyword evidence="1" id="KW-0175">Coiled coil</keyword>
<name>A0ABN7U787_GIGMA</name>
<dbReference type="SUPFAM" id="SSF47162">
    <property type="entry name" value="Apolipoprotein"/>
    <property type="match status" value="1"/>
</dbReference>
<accession>A0ABN7U787</accession>
<dbReference type="Proteomes" id="UP000789901">
    <property type="component" value="Unassembled WGS sequence"/>
</dbReference>
<gene>
    <name evidence="2" type="ORF">GMARGA_LOCUS3414</name>
</gene>
<evidence type="ECO:0000313" key="3">
    <source>
        <dbReference type="Proteomes" id="UP000789901"/>
    </source>
</evidence>
<sequence length="111" mass="13176">MSCLYKNTNHYNRGNKIGCNKIYSDYFTIYNTPKYLVEKENYGVGGNETKLEETLEEMKKKLEETLEEMKTKFKETFGETKAKLEKKSTHNRYSSFKNYWRALREAVDSSI</sequence>
<comment type="caution">
    <text evidence="2">The sequence shown here is derived from an EMBL/GenBank/DDBJ whole genome shotgun (WGS) entry which is preliminary data.</text>
</comment>
<dbReference type="EMBL" id="CAJVQB010001216">
    <property type="protein sequence ID" value="CAG8526481.1"/>
    <property type="molecule type" value="Genomic_DNA"/>
</dbReference>
<evidence type="ECO:0000313" key="2">
    <source>
        <dbReference type="EMBL" id="CAG8526481.1"/>
    </source>
</evidence>
<dbReference type="Gene3D" id="1.20.120.20">
    <property type="entry name" value="Apolipoprotein"/>
    <property type="match status" value="1"/>
</dbReference>
<proteinExistence type="predicted"/>
<reference evidence="2 3" key="1">
    <citation type="submission" date="2021-06" db="EMBL/GenBank/DDBJ databases">
        <authorList>
            <person name="Kallberg Y."/>
            <person name="Tangrot J."/>
            <person name="Rosling A."/>
        </authorList>
    </citation>
    <scope>NUCLEOTIDE SEQUENCE [LARGE SCALE GENOMIC DNA]</scope>
    <source>
        <strain evidence="2 3">120-4 pot B 10/14</strain>
    </source>
</reference>
<evidence type="ECO:0000256" key="1">
    <source>
        <dbReference type="SAM" id="Coils"/>
    </source>
</evidence>
<protein>
    <submittedName>
        <fullName evidence="2">21915_t:CDS:1</fullName>
    </submittedName>
</protein>